<organism evidence="3 4">
    <name type="scientific">Eptatretus burgeri</name>
    <name type="common">Inshore hagfish</name>
    <dbReference type="NCBI Taxonomy" id="7764"/>
    <lineage>
        <taxon>Eukaryota</taxon>
        <taxon>Metazoa</taxon>
        <taxon>Chordata</taxon>
        <taxon>Craniata</taxon>
        <taxon>Vertebrata</taxon>
        <taxon>Cyclostomata</taxon>
        <taxon>Myxini</taxon>
        <taxon>Myxiniformes</taxon>
        <taxon>Myxinidae</taxon>
        <taxon>Eptatretinae</taxon>
        <taxon>Eptatretus</taxon>
    </lineage>
</organism>
<dbReference type="GeneTree" id="ENSGT00940000156392"/>
<dbReference type="Ensembl" id="ENSEBUT00000002791.1">
    <property type="protein sequence ID" value="ENSEBUP00000002438.1"/>
    <property type="gene ID" value="ENSEBUG00000001889.1"/>
</dbReference>
<accession>A0A8C4PXA4</accession>
<evidence type="ECO:0000313" key="3">
    <source>
        <dbReference type="Ensembl" id="ENSEBUP00000002438.1"/>
    </source>
</evidence>
<sequence>MDVRSWRPRTRPDTSCTFLRLLLSLFVALPVLVAAVEVAEGQQDIVITQGQSVGLLCDFTTSASLGNLYVMWTFQPSTANNVIQVISYMNGQITPASVEFAGRVGFLAPMPKLSASIFINRSTVDDAGTYNCLVNNIADSSGGGTGVRRLSVLVPPTPPACTLHGLVLPGANVTLTCNSAEGVPPPVYSWHGLTKTLPKFSILDRRRGTLLLRNLSASAAGKYICSSLNQAGKSNCTITITLPQREAYTMPNLC</sequence>
<evidence type="ECO:0000313" key="4">
    <source>
        <dbReference type="Proteomes" id="UP000694388"/>
    </source>
</evidence>
<dbReference type="GO" id="GO:0005911">
    <property type="term" value="C:cell-cell junction"/>
    <property type="evidence" value="ECO:0007669"/>
    <property type="project" value="TreeGrafter"/>
</dbReference>
<dbReference type="InterPro" id="IPR013783">
    <property type="entry name" value="Ig-like_fold"/>
</dbReference>
<dbReference type="InterPro" id="IPR036179">
    <property type="entry name" value="Ig-like_dom_sf"/>
</dbReference>
<evidence type="ECO:0000256" key="1">
    <source>
        <dbReference type="SAM" id="SignalP"/>
    </source>
</evidence>
<dbReference type="PANTHER" id="PTHR44699">
    <property type="entry name" value="IMMUNOGLOBULIN SUPERFAMILY MEMBER 11"/>
    <property type="match status" value="1"/>
</dbReference>
<proteinExistence type="predicted"/>
<dbReference type="InterPro" id="IPR003599">
    <property type="entry name" value="Ig_sub"/>
</dbReference>
<feature type="chain" id="PRO_5034649923" description="Ig-like domain-containing protein" evidence="1">
    <location>
        <begin position="36"/>
        <end position="254"/>
    </location>
</feature>
<feature type="signal peptide" evidence="1">
    <location>
        <begin position="1"/>
        <end position="35"/>
    </location>
</feature>
<dbReference type="Gene3D" id="2.60.40.10">
    <property type="entry name" value="Immunoglobulins"/>
    <property type="match status" value="2"/>
</dbReference>
<dbReference type="SMART" id="SM00409">
    <property type="entry name" value="IG"/>
    <property type="match status" value="2"/>
</dbReference>
<dbReference type="Pfam" id="PF07686">
    <property type="entry name" value="V-set"/>
    <property type="match status" value="1"/>
</dbReference>
<feature type="domain" description="Ig-like" evidence="2">
    <location>
        <begin position="30"/>
        <end position="151"/>
    </location>
</feature>
<dbReference type="Proteomes" id="UP000694388">
    <property type="component" value="Unplaced"/>
</dbReference>
<name>A0A8C4PXA4_EPTBU</name>
<dbReference type="InterPro" id="IPR042758">
    <property type="entry name" value="IGSF11"/>
</dbReference>
<dbReference type="Pfam" id="PF13927">
    <property type="entry name" value="Ig_3"/>
    <property type="match status" value="1"/>
</dbReference>
<dbReference type="GO" id="GO:0098742">
    <property type="term" value="P:cell-cell adhesion via plasma-membrane adhesion molecules"/>
    <property type="evidence" value="ECO:0007669"/>
    <property type="project" value="TreeGrafter"/>
</dbReference>
<reference evidence="3" key="2">
    <citation type="submission" date="2025-09" db="UniProtKB">
        <authorList>
            <consortium name="Ensembl"/>
        </authorList>
    </citation>
    <scope>IDENTIFICATION</scope>
</reference>
<dbReference type="PANTHER" id="PTHR44699:SF1">
    <property type="entry name" value="IMMUNOGLOBULIN SUPERFAMILY MEMBER 11"/>
    <property type="match status" value="1"/>
</dbReference>
<dbReference type="InterPro" id="IPR007110">
    <property type="entry name" value="Ig-like_dom"/>
</dbReference>
<dbReference type="InterPro" id="IPR003598">
    <property type="entry name" value="Ig_sub2"/>
</dbReference>
<keyword evidence="1" id="KW-0732">Signal</keyword>
<dbReference type="AlphaFoldDB" id="A0A8C4PXA4"/>
<keyword evidence="4" id="KW-1185">Reference proteome</keyword>
<dbReference type="SMART" id="SM00408">
    <property type="entry name" value="IGc2"/>
    <property type="match status" value="2"/>
</dbReference>
<reference evidence="3" key="1">
    <citation type="submission" date="2025-08" db="UniProtKB">
        <authorList>
            <consortium name="Ensembl"/>
        </authorList>
    </citation>
    <scope>IDENTIFICATION</scope>
</reference>
<dbReference type="InterPro" id="IPR013106">
    <property type="entry name" value="Ig_V-set"/>
</dbReference>
<dbReference type="PROSITE" id="PS50835">
    <property type="entry name" value="IG_LIKE"/>
    <property type="match status" value="2"/>
</dbReference>
<protein>
    <recommendedName>
        <fullName evidence="2">Ig-like domain-containing protein</fullName>
    </recommendedName>
</protein>
<dbReference type="OMA" id="WSHSERV"/>
<evidence type="ECO:0000259" key="2">
    <source>
        <dbReference type="PROSITE" id="PS50835"/>
    </source>
</evidence>
<feature type="domain" description="Ig-like" evidence="2">
    <location>
        <begin position="159"/>
        <end position="241"/>
    </location>
</feature>
<dbReference type="SUPFAM" id="SSF48726">
    <property type="entry name" value="Immunoglobulin"/>
    <property type="match status" value="2"/>
</dbReference>